<comment type="caution">
    <text evidence="1">The sequence shown here is derived from an EMBL/GenBank/DDBJ whole genome shotgun (WGS) entry which is preliminary data.</text>
</comment>
<dbReference type="EMBL" id="BOOG01000037">
    <property type="protein sequence ID" value="GIH71625.1"/>
    <property type="molecule type" value="Genomic_DNA"/>
</dbReference>
<keyword evidence="2" id="KW-1185">Reference proteome</keyword>
<dbReference type="AlphaFoldDB" id="A0A8J3RBM4"/>
<proteinExistence type="predicted"/>
<dbReference type="RefSeq" id="WP_204017313.1">
    <property type="nucleotide sequence ID" value="NZ_BOOG01000037.1"/>
</dbReference>
<evidence type="ECO:0000313" key="1">
    <source>
        <dbReference type="EMBL" id="GIH71625.1"/>
    </source>
</evidence>
<accession>A0A8J3RBM4</accession>
<sequence length="203" mass="21725">MPVFDYDPPDRFVAGAVGQPGARAFFLQARGQGRITTVALEKFQVAVLADRLDELLDEVLRRTGGRAPVPAVAPAELTDEGPLDLPVDEEFRVGTMALAWDPETSQVIIEAQEATDEDEDDEEGAEDEEEDVAFLLGDRPEPAVLRVRISAAAARAFSRRALEIVAAGRPPCPLCGRPLDPGGHICVRLNGHHPGGLTGQGTV</sequence>
<dbReference type="Proteomes" id="UP000610966">
    <property type="component" value="Unassembled WGS sequence"/>
</dbReference>
<dbReference type="NCBIfam" id="TIGR03847">
    <property type="entry name" value="conserved hypothetical protein"/>
    <property type="match status" value="1"/>
</dbReference>
<protein>
    <recommendedName>
        <fullName evidence="3">Repeat protein (TIGR03847 family)</fullName>
    </recommendedName>
</protein>
<evidence type="ECO:0008006" key="3">
    <source>
        <dbReference type="Google" id="ProtNLM"/>
    </source>
</evidence>
<evidence type="ECO:0000313" key="2">
    <source>
        <dbReference type="Proteomes" id="UP000610966"/>
    </source>
</evidence>
<gene>
    <name evidence="1" type="ORF">Mth01_38780</name>
</gene>
<organism evidence="1 2">
    <name type="scientific">Sphaerimonospora thailandensis</name>
    <dbReference type="NCBI Taxonomy" id="795644"/>
    <lineage>
        <taxon>Bacteria</taxon>
        <taxon>Bacillati</taxon>
        <taxon>Actinomycetota</taxon>
        <taxon>Actinomycetes</taxon>
        <taxon>Streptosporangiales</taxon>
        <taxon>Streptosporangiaceae</taxon>
        <taxon>Sphaerimonospora</taxon>
    </lineage>
</organism>
<dbReference type="Pfam" id="PF11290">
    <property type="entry name" value="DUF3090"/>
    <property type="match status" value="1"/>
</dbReference>
<reference evidence="1" key="1">
    <citation type="submission" date="2021-01" db="EMBL/GenBank/DDBJ databases">
        <title>Whole genome shotgun sequence of Sphaerimonospora thailandensis NBRC 107569.</title>
        <authorList>
            <person name="Komaki H."/>
            <person name="Tamura T."/>
        </authorList>
    </citation>
    <scope>NUCLEOTIDE SEQUENCE</scope>
    <source>
        <strain evidence="1">NBRC 107569</strain>
    </source>
</reference>
<dbReference type="InterPro" id="IPR021441">
    <property type="entry name" value="DUF3090"/>
</dbReference>
<name>A0A8J3RBM4_9ACTN</name>